<evidence type="ECO:0000313" key="3">
    <source>
        <dbReference type="WBParaSite" id="sdigi.contig118.g4683.t1"/>
    </source>
</evidence>
<dbReference type="InterPro" id="IPR036866">
    <property type="entry name" value="RibonucZ/Hydroxyglut_hydro"/>
</dbReference>
<dbReference type="InterPro" id="IPR001279">
    <property type="entry name" value="Metallo-B-lactamas"/>
</dbReference>
<feature type="domain" description="Metallo-beta-lactamase" evidence="1">
    <location>
        <begin position="31"/>
        <end position="189"/>
    </location>
</feature>
<protein>
    <submittedName>
        <fullName evidence="3">Metallo-beta-lactamase domain-containing protein</fullName>
    </submittedName>
</protein>
<dbReference type="WBParaSite" id="sdigi.contig118.g4683.t1">
    <property type="protein sequence ID" value="sdigi.contig118.g4683.t1"/>
    <property type="gene ID" value="sdigi.contig118.g4683"/>
</dbReference>
<dbReference type="Gene3D" id="3.60.15.10">
    <property type="entry name" value="Ribonuclease Z/Hydroxyacylglutathione hydrolase-like"/>
    <property type="match status" value="1"/>
</dbReference>
<organism evidence="2 3">
    <name type="scientific">Setaria digitata</name>
    <dbReference type="NCBI Taxonomy" id="48799"/>
    <lineage>
        <taxon>Eukaryota</taxon>
        <taxon>Metazoa</taxon>
        <taxon>Ecdysozoa</taxon>
        <taxon>Nematoda</taxon>
        <taxon>Chromadorea</taxon>
        <taxon>Rhabditida</taxon>
        <taxon>Spirurina</taxon>
        <taxon>Spiruromorpha</taxon>
        <taxon>Filarioidea</taxon>
        <taxon>Setariidae</taxon>
        <taxon>Setaria</taxon>
    </lineage>
</organism>
<dbReference type="AlphaFoldDB" id="A0A915PHV2"/>
<proteinExistence type="predicted"/>
<evidence type="ECO:0000259" key="1">
    <source>
        <dbReference type="SMART" id="SM00849"/>
    </source>
</evidence>
<sequence length="200" mass="22786">MSEYPEVHVLLDGYCRQTERYGRNTSAMEASGTVTLVITEKRKILIDCGDPWNGTCIIKALSKYSLNCDDITDLVITHGHSDHCGNLSLFQRAKIYMAEDVAKYGIYQIFTESWILDNFVQLRCTPGHTDHDHSIIVTGTKYGTVAIVGDIFEEEDDSDKWKANSKYPEEQEKSRKMILDEADWIVPGHGRMFKNKLSKN</sequence>
<keyword evidence="2" id="KW-1185">Reference proteome</keyword>
<accession>A0A915PHV2</accession>
<dbReference type="CDD" id="cd07711">
    <property type="entry name" value="MBLAC1-like_MBL-fold"/>
    <property type="match status" value="1"/>
</dbReference>
<name>A0A915PHV2_9BILA</name>
<dbReference type="SMART" id="SM00849">
    <property type="entry name" value="Lactamase_B"/>
    <property type="match status" value="1"/>
</dbReference>
<dbReference type="Proteomes" id="UP000887581">
    <property type="component" value="Unplaced"/>
</dbReference>
<dbReference type="Pfam" id="PF00753">
    <property type="entry name" value="Lactamase_B"/>
    <property type="match status" value="1"/>
</dbReference>
<reference evidence="3" key="1">
    <citation type="submission" date="2022-11" db="UniProtKB">
        <authorList>
            <consortium name="WormBaseParasite"/>
        </authorList>
    </citation>
    <scope>IDENTIFICATION</scope>
</reference>
<dbReference type="PANTHER" id="PTHR23200">
    <property type="entry name" value="METALLO-BETA-LACTAMASE DOMAIN-CONTAINING PROTEIN 1"/>
    <property type="match status" value="1"/>
</dbReference>
<dbReference type="InterPro" id="IPR039344">
    <property type="entry name" value="MBLAC1"/>
</dbReference>
<evidence type="ECO:0000313" key="2">
    <source>
        <dbReference type="Proteomes" id="UP000887581"/>
    </source>
</evidence>
<dbReference type="SUPFAM" id="SSF56281">
    <property type="entry name" value="Metallo-hydrolase/oxidoreductase"/>
    <property type="match status" value="1"/>
</dbReference>
<dbReference type="PANTHER" id="PTHR23200:SF35">
    <property type="entry name" value="METALLO-BETA-LACTAMASE DOMAIN-CONTAINING PROTEIN"/>
    <property type="match status" value="1"/>
</dbReference>